<dbReference type="InterPro" id="IPR010502">
    <property type="entry name" value="Carb-bd_dom_fam9"/>
</dbReference>
<evidence type="ECO:0000313" key="4">
    <source>
        <dbReference type="Proteomes" id="UP000199574"/>
    </source>
</evidence>
<keyword evidence="4" id="KW-1185">Reference proteome</keyword>
<accession>A0ABY0USK3</accession>
<protein>
    <submittedName>
        <fullName evidence="3">Carbohydrate family 9 binding domain-like</fullName>
    </submittedName>
</protein>
<evidence type="ECO:0000259" key="2">
    <source>
        <dbReference type="Pfam" id="PF19313"/>
    </source>
</evidence>
<dbReference type="EMBL" id="LT629754">
    <property type="protein sequence ID" value="SDT12539.1"/>
    <property type="molecule type" value="Genomic_DNA"/>
</dbReference>
<dbReference type="CDD" id="cd09618">
    <property type="entry name" value="CBM9_like_2"/>
    <property type="match status" value="1"/>
</dbReference>
<proteinExistence type="predicted"/>
<dbReference type="Pfam" id="PF06452">
    <property type="entry name" value="CBM9_1"/>
    <property type="match status" value="1"/>
</dbReference>
<dbReference type="Pfam" id="PF19313">
    <property type="entry name" value="DUF5916"/>
    <property type="match status" value="1"/>
</dbReference>
<dbReference type="Proteomes" id="UP000199574">
    <property type="component" value="Chromosome I"/>
</dbReference>
<reference evidence="3 4" key="1">
    <citation type="submission" date="2016-10" db="EMBL/GenBank/DDBJ databases">
        <authorList>
            <person name="Varghese N."/>
            <person name="Submissions S."/>
        </authorList>
    </citation>
    <scope>NUCLEOTIDE SEQUENCE [LARGE SCALE GENOMIC DNA]</scope>
    <source>
        <strain evidence="3 4">MAR_2009_60</strain>
    </source>
</reference>
<dbReference type="Gene3D" id="2.60.40.1190">
    <property type="match status" value="1"/>
</dbReference>
<dbReference type="SUPFAM" id="SSF49344">
    <property type="entry name" value="CBD9-like"/>
    <property type="match status" value="1"/>
</dbReference>
<feature type="domain" description="Carbohydrate-binding" evidence="1">
    <location>
        <begin position="59"/>
        <end position="211"/>
    </location>
</feature>
<feature type="domain" description="DUF5916" evidence="2">
    <location>
        <begin position="267"/>
        <end position="887"/>
    </location>
</feature>
<gene>
    <name evidence="3" type="ORF">SAMN05192545_2821</name>
</gene>
<evidence type="ECO:0000313" key="3">
    <source>
        <dbReference type="EMBL" id="SDT12539.1"/>
    </source>
</evidence>
<name>A0ABY0USK3_9FLAO</name>
<organism evidence="3 4">
    <name type="scientific">Maribacter dokdonensis</name>
    <dbReference type="NCBI Taxonomy" id="320912"/>
    <lineage>
        <taxon>Bacteria</taxon>
        <taxon>Pseudomonadati</taxon>
        <taxon>Bacteroidota</taxon>
        <taxon>Flavobacteriia</taxon>
        <taxon>Flavobacteriales</taxon>
        <taxon>Flavobacteriaceae</taxon>
        <taxon>Maribacter</taxon>
    </lineage>
</organism>
<evidence type="ECO:0000259" key="1">
    <source>
        <dbReference type="Pfam" id="PF06452"/>
    </source>
</evidence>
<dbReference type="InterPro" id="IPR045670">
    <property type="entry name" value="DUF5916"/>
</dbReference>
<sequence length="891" mass="101615">MSLVVTDQSIKEHIMMRKCLVTSILFLIISGTVFSQADTTKVQRVYTTQKVNFGETIVIDGLLTDLAWNSVPWASDFTVFDPNNGEKPSQSTKFKITYDEKFLYVGIRCYDSVPSKIEKRLARRDNFSGDWIEINIDSYNDKRTGFSFNVSAAGVKGDEFISQNGDFWDASWNPIWYTATQIDHEGWSAEMKIPFSQLKFGEQKEQIWGLQLNRRFFREEERSLWQPVSLDAPGWVSEFGVLRGLIDIQPQKQLEIQPFLVNQYDAYPSQAGNPFSDGSDYGLNVGLDAKIGLTNDLTLDLTVNPDFGQVDADPGAIALDGFQIFFEERRPFFIENKNIFDFEFADGNDNIFYSRRIGRSPQGFANSTETEFVDQPTNSTILGAAKFSGKTKNGWSLGLLESITGNMYADIEDLAGNERSELVEPLTNYIVGRVQKDFNERNSFIGGIFTATNRNIPDNLDFLRSSAYTGGVDFKHSWKNRNYYVEGNIVGSHITGSQQAIERTQNSITHLFQRVDASHVDVDPDRTSLTGSGGKLALGKAGGGNWRYDGGVIWRSPELELNDIGFLRQADEIKQTANVRRLFIKPTNFYRRANLGLSQYSTFDFDGNYNRIQYEFQGFINYKNNWWTEVGAAHKPRIFSNTVLRGGPRWRWSDENFAYLFFGSDSRKKMNFTLGYVNSQAAENNFSLKRYVFRLYYQPFDAFNLSISSEFEENPNKTQYVTETSFDGDARYITGNIDQKTFSTAIRFNYSINPNLSIQYYGEPFISRGTYTDFNYVNNPIAENLSERVTLFSENQISGSADTNNYLIDEDIDGAIDYQIENPNFSYVQFRSNLVLRWEYIPGSEIFLVWSQGVVGAGDPSETLGRNLDRQILGQKKDNTILLKATYRFIL</sequence>